<dbReference type="RefSeq" id="WP_089932392.1">
    <property type="nucleotide sequence ID" value="NZ_PDFK01000004.1"/>
</dbReference>
<accession>A0A2I0UXX8</accession>
<evidence type="ECO:0000256" key="1">
    <source>
        <dbReference type="SAM" id="Phobius"/>
    </source>
</evidence>
<protein>
    <submittedName>
        <fullName evidence="2">Uncharacterized protein</fullName>
    </submittedName>
</protein>
<evidence type="ECO:0000313" key="2">
    <source>
        <dbReference type="EMBL" id="PKU50915.1"/>
    </source>
</evidence>
<proteinExistence type="predicted"/>
<dbReference type="EMBL" id="PDFK01000004">
    <property type="protein sequence ID" value="PKU50915.1"/>
    <property type="molecule type" value="Genomic_DNA"/>
</dbReference>
<keyword evidence="1" id="KW-0472">Membrane</keyword>
<name>A0A2I0UXX8_9BACI</name>
<dbReference type="Proteomes" id="UP000234956">
    <property type="component" value="Unassembled WGS sequence"/>
</dbReference>
<feature type="transmembrane region" description="Helical" evidence="1">
    <location>
        <begin position="26"/>
        <end position="46"/>
    </location>
</feature>
<keyword evidence="1" id="KW-0812">Transmembrane</keyword>
<evidence type="ECO:0000313" key="3">
    <source>
        <dbReference type="Proteomes" id="UP000234956"/>
    </source>
</evidence>
<dbReference type="AlphaFoldDB" id="A0A2I0UXX8"/>
<keyword evidence="1" id="KW-1133">Transmembrane helix</keyword>
<sequence length="60" mass="6996">MLWLKRFYYSPKDVTAMLHIINAKEIVNQTVLAVVGCSFFTFFIISTRFRQNIIAKIGIK</sequence>
<gene>
    <name evidence="2" type="ORF">CRI88_14625</name>
</gene>
<reference evidence="2 3" key="1">
    <citation type="submission" date="2017-10" db="EMBL/GenBank/DDBJ databases">
        <title>Draft genome of Lysinibacillus fusiformis strain Juneja, a laboratory-derived pathogen of Drosophila melanogaster.</title>
        <authorList>
            <person name="Smith B.R."/>
            <person name="Unckless R.L."/>
        </authorList>
    </citation>
    <scope>NUCLEOTIDE SEQUENCE [LARGE SCALE GENOMIC DNA]</scope>
    <source>
        <strain evidence="2 3">Juneja</strain>
    </source>
</reference>
<organism evidence="2 3">
    <name type="scientific">Lysinibacillus fusiformis</name>
    <dbReference type="NCBI Taxonomy" id="28031"/>
    <lineage>
        <taxon>Bacteria</taxon>
        <taxon>Bacillati</taxon>
        <taxon>Bacillota</taxon>
        <taxon>Bacilli</taxon>
        <taxon>Bacillales</taxon>
        <taxon>Bacillaceae</taxon>
        <taxon>Lysinibacillus</taxon>
    </lineage>
</organism>
<comment type="caution">
    <text evidence="2">The sequence shown here is derived from an EMBL/GenBank/DDBJ whole genome shotgun (WGS) entry which is preliminary data.</text>
</comment>